<dbReference type="EMBL" id="ML143485">
    <property type="protein sequence ID" value="TBU24206.1"/>
    <property type="molecule type" value="Genomic_DNA"/>
</dbReference>
<name>A0A4Q9MEB9_9APHY</name>
<protein>
    <recommendedName>
        <fullName evidence="2">Heterokaryon incompatibility domain-containing protein</fullName>
    </recommendedName>
</protein>
<dbReference type="PANTHER" id="PTHR10622">
    <property type="entry name" value="HET DOMAIN-CONTAINING PROTEIN"/>
    <property type="match status" value="1"/>
</dbReference>
<evidence type="ECO:0008006" key="2">
    <source>
        <dbReference type="Google" id="ProtNLM"/>
    </source>
</evidence>
<dbReference type="PANTHER" id="PTHR10622:SF10">
    <property type="entry name" value="HET DOMAIN-CONTAINING PROTEIN"/>
    <property type="match status" value="1"/>
</dbReference>
<sequence length="334" mass="37481">MYAWYRLATVCYAFLPDVDGVDPLGSVFSLSEQLKMIVQSRWFARGWTLQELIAPANVVFLSRNWHFLGTNALLADAIEKAAGIVRGILLHQVALDQVGVATHMSWAARRRTTRIEDEAYSLLGIFGINMPTLYGECRHAFVRLQEEILERIYQTRCSSRGVGATLRICRPHLLPPTLLWLPPYNTERTHPSSHSPLPHLRIQQASVLSIIQPLLDGLVSRTSTLLLTRLLRLACTPAFLSYQPHTSFHNTFSRRACDLVSTTTPLSSSLSLHVNLLIWKEASYPFFVSSMTSIRTSRMRKGSRSPFAPYAMTLSILTSLSPYLPPSSNPALCL</sequence>
<reference evidence="1" key="1">
    <citation type="submission" date="2019-01" db="EMBL/GenBank/DDBJ databases">
        <title>Draft genome sequences of three monokaryotic isolates of the white-rot basidiomycete fungus Dichomitus squalens.</title>
        <authorList>
            <consortium name="DOE Joint Genome Institute"/>
            <person name="Lopez S.C."/>
            <person name="Andreopoulos B."/>
            <person name="Pangilinan J."/>
            <person name="Lipzen A."/>
            <person name="Riley R."/>
            <person name="Ahrendt S."/>
            <person name="Ng V."/>
            <person name="Barry K."/>
            <person name="Daum C."/>
            <person name="Grigoriev I.V."/>
            <person name="Hilden K.S."/>
            <person name="Makela M.R."/>
            <person name="de Vries R.P."/>
        </authorList>
    </citation>
    <scope>NUCLEOTIDE SEQUENCE [LARGE SCALE GENOMIC DNA]</scope>
    <source>
        <strain evidence="1">OM18370.1</strain>
    </source>
</reference>
<accession>A0A4Q9MEB9</accession>
<proteinExistence type="predicted"/>
<organism evidence="1">
    <name type="scientific">Dichomitus squalens</name>
    <dbReference type="NCBI Taxonomy" id="114155"/>
    <lineage>
        <taxon>Eukaryota</taxon>
        <taxon>Fungi</taxon>
        <taxon>Dikarya</taxon>
        <taxon>Basidiomycota</taxon>
        <taxon>Agaricomycotina</taxon>
        <taxon>Agaricomycetes</taxon>
        <taxon>Polyporales</taxon>
        <taxon>Polyporaceae</taxon>
        <taxon>Dichomitus</taxon>
    </lineage>
</organism>
<dbReference type="AlphaFoldDB" id="A0A4Q9MEB9"/>
<gene>
    <name evidence="1" type="ORF">BD311DRAFT_35987</name>
</gene>
<dbReference type="OrthoDB" id="2654851at2759"/>
<dbReference type="Proteomes" id="UP000292957">
    <property type="component" value="Unassembled WGS sequence"/>
</dbReference>
<evidence type="ECO:0000313" key="1">
    <source>
        <dbReference type="EMBL" id="TBU24206.1"/>
    </source>
</evidence>